<feature type="compositionally biased region" description="Basic and acidic residues" evidence="1">
    <location>
        <begin position="371"/>
        <end position="381"/>
    </location>
</feature>
<protein>
    <submittedName>
        <fullName evidence="2">Uncharacterized protein</fullName>
    </submittedName>
</protein>
<comment type="caution">
    <text evidence="2">The sequence shown here is derived from an EMBL/GenBank/DDBJ whole genome shotgun (WGS) entry which is preliminary data.</text>
</comment>
<organism evidence="2 3">
    <name type="scientific">Rhizoctonia solani</name>
    <dbReference type="NCBI Taxonomy" id="456999"/>
    <lineage>
        <taxon>Eukaryota</taxon>
        <taxon>Fungi</taxon>
        <taxon>Dikarya</taxon>
        <taxon>Basidiomycota</taxon>
        <taxon>Agaricomycotina</taxon>
        <taxon>Agaricomycetes</taxon>
        <taxon>Cantharellales</taxon>
        <taxon>Ceratobasidiaceae</taxon>
        <taxon>Rhizoctonia</taxon>
    </lineage>
</organism>
<name>A0A8H3B947_9AGAM</name>
<evidence type="ECO:0000256" key="1">
    <source>
        <dbReference type="SAM" id="MobiDB-lite"/>
    </source>
</evidence>
<dbReference type="AlphaFoldDB" id="A0A8H3B947"/>
<evidence type="ECO:0000313" key="3">
    <source>
        <dbReference type="Proteomes" id="UP000663850"/>
    </source>
</evidence>
<evidence type="ECO:0000313" key="2">
    <source>
        <dbReference type="EMBL" id="CAE6450784.1"/>
    </source>
</evidence>
<sequence length="532" mass="60807">MPHLPGSTHRIANASVVASRKLVGREPVRIEFIKEWAEGNPLFDWYAGRPGTSGRLVYSIQLRKERKQPFFHEYLVLCMGNQKNAYFRLERRQLENEDQPLNSLLEYGVEAYDTIEKTFSFEKHVVSSSCVAQIDFEAGIHIAVILEICRAIQKHPSAKVYTLQRFNCYFFAQTILLCTARATYQSNDMTHMITHIITKYDGVNIASDTERPTGGPSPYKKSDLSPLMLLKEISRIPSFIHNAHCFYCWSRNPLLWERDMDSINNIQNLFWDGASRVIQQVLHSINAGGALQNVLWSTDSGQRLRDVCNAFMFWVVCDEWETLQNPPSGLTSSHEQLGAGCTQEIIADIQRSVSNEHESIAASPEPGPESQLEKHGARRSSDSSNHQHPREFKDLLSESYIEARKELIELVSEACKQDALLSTYYSERSWPIKGKTLPLPSEPENTSGFWGHLKLPEHIRRFRNSNMTEETGFKPFHDYVDQLIQAHAKRVAEYELLLRCTSDEVVNGMRVAMDDVWKSVCAMDLSTSVWEL</sequence>
<gene>
    <name evidence="2" type="ORF">RDB_LOCUS41163</name>
</gene>
<accession>A0A8H3B947</accession>
<reference evidence="2" key="1">
    <citation type="submission" date="2021-01" db="EMBL/GenBank/DDBJ databases">
        <authorList>
            <person name="Kaushik A."/>
        </authorList>
    </citation>
    <scope>NUCLEOTIDE SEQUENCE</scope>
    <source>
        <strain evidence="2">Type strain: AG8-Rh-89/</strain>
    </source>
</reference>
<proteinExistence type="predicted"/>
<dbReference type="EMBL" id="CAJMWZ010002183">
    <property type="protein sequence ID" value="CAE6450784.1"/>
    <property type="molecule type" value="Genomic_DNA"/>
</dbReference>
<dbReference type="Proteomes" id="UP000663850">
    <property type="component" value="Unassembled WGS sequence"/>
</dbReference>
<feature type="region of interest" description="Disordered" evidence="1">
    <location>
        <begin position="355"/>
        <end position="391"/>
    </location>
</feature>